<keyword evidence="5 6" id="KW-0472">Membrane</keyword>
<keyword evidence="3 6" id="KW-0812">Transmembrane</keyword>
<accession>A0ABT8RHK6</accession>
<comment type="subcellular location">
    <subcellularLocation>
        <location evidence="1">Cell membrane</location>
        <topology evidence="1">Multi-pass membrane protein</topology>
    </subcellularLocation>
</comment>
<evidence type="ECO:0000256" key="2">
    <source>
        <dbReference type="ARBA" id="ARBA00022475"/>
    </source>
</evidence>
<dbReference type="PANTHER" id="PTHR30572:SF18">
    <property type="entry name" value="ABC-TYPE MACROLIDE FAMILY EXPORT SYSTEM PERMEASE COMPONENT 2"/>
    <property type="match status" value="1"/>
</dbReference>
<feature type="transmembrane region" description="Helical" evidence="6">
    <location>
        <begin position="765"/>
        <end position="789"/>
    </location>
</feature>
<evidence type="ECO:0000256" key="5">
    <source>
        <dbReference type="ARBA" id="ARBA00023136"/>
    </source>
</evidence>
<feature type="transmembrane region" description="Helical" evidence="6">
    <location>
        <begin position="817"/>
        <end position="835"/>
    </location>
</feature>
<dbReference type="InterPro" id="IPR047699">
    <property type="entry name" value="Permease_put_prefix"/>
</dbReference>
<sequence>MKKPAQASKPQPPRLADKLLEWFCAPHLLEELQGDLHEEFYYQLERVGEKRARLRYVWDVLGFIRPFAMKCTSSTYSSSPLLHVSMFQSYLTIALRTLWRSKGYTSLNIAGLSVAFCICTFLFLTVHFQLSFDSFHQGKDRIFQTYFFKNEPEGANWSDNMPMPLTPALKASYPEVQGATRVLYSGHSSISYKGKRVDKNVVLTDPDFLRLFSFPMLKGHPENALRDLSSIIISEKLAGVIFGKEDPIGKVLQLGSEGKQKGYMVSGVIADPPENSTLRYDAVIRIENAGNYLSTQNQWDAFFMQTYIKLAPGVDKAAFENKLKPFADQYLAEEFSRLKNKGARPDKAGDLFAIRLVNLSDVHFGPTGNKASLYQLVCLAFVILLIACFNFTNLSMARCFTRAREVGVRKTLGARKGQLFVQIWGEAILLCLAGFIAGLLLTYVLTPGFNTFFGAHLTLQYMWQPGVILLLLTLFVGVALIAGGYPALFMSKFNPVEVLKGKVSLKRPGILRNSLIVMQFAMSALLACCTVIALQQEQYLRSMPTGFEKEQVISIPVGNKADGRQVLARLRNRLAGDPTVISITGSDVNLGYGKDGVSSRSAFSFTYNGREVSTDWLLVDYNYLKTLSIPLLAGREFNPAIPTDSVNRVIITQSMADMLGEGEPVGKIIRDDNNPEAKGNEVIGVIADFHLYGATSKLHPITMHMSHHEPINYIFVRITPQSLQGAISRLQGAWKQAAPGTEFLGSFVDENVDAMYEDQKRFSHLLTLASGIAVLLSCAGLFAIALLVIEQRTKEIGIRKVLGANVSSIILVLSKEFVKLVLISLSIAIPVAWWLMQEWLANFPYQIAISGWVFAGVGAAALLVALLTISVHSIKAALANPVKALRQE</sequence>
<keyword evidence="10" id="KW-1185">Reference proteome</keyword>
<gene>
    <name evidence="9" type="ORF">Q0590_31610</name>
</gene>
<feature type="transmembrane region" description="Helical" evidence="6">
    <location>
        <begin position="419"/>
        <end position="446"/>
    </location>
</feature>
<feature type="transmembrane region" description="Helical" evidence="6">
    <location>
        <begin position="109"/>
        <end position="130"/>
    </location>
</feature>
<evidence type="ECO:0000256" key="4">
    <source>
        <dbReference type="ARBA" id="ARBA00022989"/>
    </source>
</evidence>
<evidence type="ECO:0000256" key="1">
    <source>
        <dbReference type="ARBA" id="ARBA00004651"/>
    </source>
</evidence>
<evidence type="ECO:0000259" key="7">
    <source>
        <dbReference type="Pfam" id="PF02687"/>
    </source>
</evidence>
<feature type="domain" description="ABC3 transporter permease C-terminal" evidence="7">
    <location>
        <begin position="378"/>
        <end position="495"/>
    </location>
</feature>
<organism evidence="9 10">
    <name type="scientific">Rhodocytophaga aerolata</name>
    <dbReference type="NCBI Taxonomy" id="455078"/>
    <lineage>
        <taxon>Bacteria</taxon>
        <taxon>Pseudomonadati</taxon>
        <taxon>Bacteroidota</taxon>
        <taxon>Cytophagia</taxon>
        <taxon>Cytophagales</taxon>
        <taxon>Rhodocytophagaceae</taxon>
        <taxon>Rhodocytophaga</taxon>
    </lineage>
</organism>
<feature type="transmembrane region" description="Helical" evidence="6">
    <location>
        <begin position="510"/>
        <end position="534"/>
    </location>
</feature>
<dbReference type="Pfam" id="PF02687">
    <property type="entry name" value="FtsX"/>
    <property type="match status" value="2"/>
</dbReference>
<proteinExistence type="predicted"/>
<evidence type="ECO:0000313" key="10">
    <source>
        <dbReference type="Proteomes" id="UP001168528"/>
    </source>
</evidence>
<dbReference type="InterPro" id="IPR025857">
    <property type="entry name" value="MacB_PCD"/>
</dbReference>
<reference evidence="9" key="1">
    <citation type="submission" date="2023-07" db="EMBL/GenBank/DDBJ databases">
        <title>The genome sequence of Rhodocytophaga aerolata KACC 12507.</title>
        <authorList>
            <person name="Zhang X."/>
        </authorList>
    </citation>
    <scope>NUCLEOTIDE SEQUENCE</scope>
    <source>
        <strain evidence="9">KACC 12507</strain>
    </source>
</reference>
<keyword evidence="2" id="KW-1003">Cell membrane</keyword>
<dbReference type="EMBL" id="JAUKPO010000037">
    <property type="protein sequence ID" value="MDO1450864.1"/>
    <property type="molecule type" value="Genomic_DNA"/>
</dbReference>
<comment type="caution">
    <text evidence="9">The sequence shown here is derived from an EMBL/GenBank/DDBJ whole genome shotgun (WGS) entry which is preliminary data.</text>
</comment>
<dbReference type="PANTHER" id="PTHR30572">
    <property type="entry name" value="MEMBRANE COMPONENT OF TRANSPORTER-RELATED"/>
    <property type="match status" value="1"/>
</dbReference>
<dbReference type="Proteomes" id="UP001168528">
    <property type="component" value="Unassembled WGS sequence"/>
</dbReference>
<feature type="transmembrane region" description="Helical" evidence="6">
    <location>
        <begin position="847"/>
        <end position="869"/>
    </location>
</feature>
<evidence type="ECO:0000259" key="8">
    <source>
        <dbReference type="Pfam" id="PF12704"/>
    </source>
</evidence>
<feature type="domain" description="MacB-like periplasmic core" evidence="8">
    <location>
        <begin position="595"/>
        <end position="724"/>
    </location>
</feature>
<feature type="transmembrane region" description="Helical" evidence="6">
    <location>
        <begin position="373"/>
        <end position="394"/>
    </location>
</feature>
<feature type="domain" description="MacB-like periplasmic core" evidence="8">
    <location>
        <begin position="105"/>
        <end position="324"/>
    </location>
</feature>
<keyword evidence="4 6" id="KW-1133">Transmembrane helix</keyword>
<evidence type="ECO:0000313" key="9">
    <source>
        <dbReference type="EMBL" id="MDO1450864.1"/>
    </source>
</evidence>
<evidence type="ECO:0000256" key="3">
    <source>
        <dbReference type="ARBA" id="ARBA00022692"/>
    </source>
</evidence>
<feature type="transmembrane region" description="Helical" evidence="6">
    <location>
        <begin position="466"/>
        <end position="489"/>
    </location>
</feature>
<dbReference type="InterPro" id="IPR003838">
    <property type="entry name" value="ABC3_permease_C"/>
</dbReference>
<dbReference type="InterPro" id="IPR050250">
    <property type="entry name" value="Macrolide_Exporter_MacB"/>
</dbReference>
<dbReference type="Pfam" id="PF12704">
    <property type="entry name" value="MacB_PCD"/>
    <property type="match status" value="2"/>
</dbReference>
<feature type="domain" description="ABC3 transporter permease C-terminal" evidence="7">
    <location>
        <begin position="768"/>
        <end position="877"/>
    </location>
</feature>
<name>A0ABT8RHK6_9BACT</name>
<evidence type="ECO:0000256" key="6">
    <source>
        <dbReference type="SAM" id="Phobius"/>
    </source>
</evidence>
<dbReference type="RefSeq" id="WP_302041662.1">
    <property type="nucleotide sequence ID" value="NZ_JAUKPO010000037.1"/>
</dbReference>
<dbReference type="NCBIfam" id="NF038404">
    <property type="entry name" value="perm_prefix_2"/>
    <property type="match status" value="1"/>
</dbReference>
<protein>
    <submittedName>
        <fullName evidence="9">Permease prefix domain 2-containing transporter</fullName>
    </submittedName>
</protein>